<proteinExistence type="predicted"/>
<name>A0ABD3U465_SINWO</name>
<dbReference type="AlphaFoldDB" id="A0ABD3U465"/>
<sequence length="190" mass="20579">MVTAEVMINLEFDIKVLSNVEKIVLSKIDVSFVLKTVDVSFVLNTVALLLLVGDEERTIVEDGCIISDDKGNVVLSTVLDGIKTEDNDEYNTSVGCNNTVIPSALVVLTAANNVECVLLYAEYVVFAISKINVEDGKAVITMTSELSTVDAGEEMIFGNGTEEEIIDAVNGFVLIPMVSKYDKSEVSKEE</sequence>
<reference evidence="1 2" key="1">
    <citation type="submission" date="2024-11" db="EMBL/GenBank/DDBJ databases">
        <title>Chromosome-level genome assembly of the freshwater bivalve Anodonta woodiana.</title>
        <authorList>
            <person name="Chen X."/>
        </authorList>
    </citation>
    <scope>NUCLEOTIDE SEQUENCE [LARGE SCALE GENOMIC DNA]</scope>
    <source>
        <strain evidence="1">MN2024</strain>
        <tissue evidence="1">Gills</tissue>
    </source>
</reference>
<comment type="caution">
    <text evidence="1">The sequence shown here is derived from an EMBL/GenBank/DDBJ whole genome shotgun (WGS) entry which is preliminary data.</text>
</comment>
<gene>
    <name evidence="1" type="ORF">ACJMK2_021108</name>
</gene>
<keyword evidence="2" id="KW-1185">Reference proteome</keyword>
<evidence type="ECO:0000313" key="2">
    <source>
        <dbReference type="Proteomes" id="UP001634394"/>
    </source>
</evidence>
<evidence type="ECO:0000313" key="1">
    <source>
        <dbReference type="EMBL" id="KAL3843157.1"/>
    </source>
</evidence>
<dbReference type="Proteomes" id="UP001634394">
    <property type="component" value="Unassembled WGS sequence"/>
</dbReference>
<accession>A0ABD3U465</accession>
<dbReference type="EMBL" id="JBJQND010000017">
    <property type="protein sequence ID" value="KAL3843157.1"/>
    <property type="molecule type" value="Genomic_DNA"/>
</dbReference>
<organism evidence="1 2">
    <name type="scientific">Sinanodonta woodiana</name>
    <name type="common">Chinese pond mussel</name>
    <name type="synonym">Anodonta woodiana</name>
    <dbReference type="NCBI Taxonomy" id="1069815"/>
    <lineage>
        <taxon>Eukaryota</taxon>
        <taxon>Metazoa</taxon>
        <taxon>Spiralia</taxon>
        <taxon>Lophotrochozoa</taxon>
        <taxon>Mollusca</taxon>
        <taxon>Bivalvia</taxon>
        <taxon>Autobranchia</taxon>
        <taxon>Heteroconchia</taxon>
        <taxon>Palaeoheterodonta</taxon>
        <taxon>Unionida</taxon>
        <taxon>Unionoidea</taxon>
        <taxon>Unionidae</taxon>
        <taxon>Unioninae</taxon>
        <taxon>Sinanodonta</taxon>
    </lineage>
</organism>
<protein>
    <submittedName>
        <fullName evidence="1">Uncharacterized protein</fullName>
    </submittedName>
</protein>